<evidence type="ECO:0000256" key="3">
    <source>
        <dbReference type="ARBA" id="ARBA00039118"/>
    </source>
</evidence>
<name>A0A5N1IHC0_9BACT</name>
<dbReference type="NCBIfam" id="NF007757">
    <property type="entry name" value="PRK10438.1"/>
    <property type="match status" value="1"/>
</dbReference>
<dbReference type="FunFam" id="3.60.110.10:FF:000004">
    <property type="entry name" value="Carbon-nitrogen hydrolase"/>
    <property type="match status" value="1"/>
</dbReference>
<dbReference type="CDD" id="cd07575">
    <property type="entry name" value="Xc-1258_like"/>
    <property type="match status" value="1"/>
</dbReference>
<evidence type="ECO:0000313" key="7">
    <source>
        <dbReference type="EMBL" id="KAA9325055.1"/>
    </source>
</evidence>
<accession>A0A5N1IHC0</accession>
<protein>
    <recommendedName>
        <fullName evidence="5">Omega-amidase YafV</fullName>
        <ecNumber evidence="3">3.5.1.3</ecNumber>
    </recommendedName>
</protein>
<dbReference type="Proteomes" id="UP000326570">
    <property type="component" value="Unassembled WGS sequence"/>
</dbReference>
<evidence type="ECO:0000259" key="6">
    <source>
        <dbReference type="PROSITE" id="PS50263"/>
    </source>
</evidence>
<dbReference type="PROSITE" id="PS50263">
    <property type="entry name" value="CN_HYDROLASE"/>
    <property type="match status" value="1"/>
</dbReference>
<dbReference type="GO" id="GO:0050152">
    <property type="term" value="F:omega-amidase activity"/>
    <property type="evidence" value="ECO:0007669"/>
    <property type="project" value="UniProtKB-EC"/>
</dbReference>
<dbReference type="SUPFAM" id="SSF56317">
    <property type="entry name" value="Carbon-nitrogen hydrolase"/>
    <property type="match status" value="1"/>
</dbReference>
<feature type="domain" description="CN hydrolase" evidence="6">
    <location>
        <begin position="4"/>
        <end position="241"/>
    </location>
</feature>
<comment type="similarity">
    <text evidence="1">Belongs to the carbon-nitrogen hydrolase superfamily. NIT1/NIT2 family.</text>
</comment>
<gene>
    <name evidence="7" type="ORF">F0P94_18905</name>
</gene>
<dbReference type="EMBL" id="VTWT01000014">
    <property type="protein sequence ID" value="KAA9325055.1"/>
    <property type="molecule type" value="Genomic_DNA"/>
</dbReference>
<dbReference type="Gene3D" id="3.60.110.10">
    <property type="entry name" value="Carbon-nitrogen hydrolase"/>
    <property type="match status" value="1"/>
</dbReference>
<keyword evidence="2 7" id="KW-0378">Hydrolase</keyword>
<sequence length="258" mass="29216">MPDLTVTLLQTDLAWENPEENRRIFAQKVESLTSPTDLIVLPEMFTTGFTMNAAQLAEPPNGPTTQWLLQMAEKSQAAITGSIIVQENGHFYNRLLWAQPDGTVYTYDKRHLFRMAKENAVYSAGKSKLVVTWKGWRICPLVCYDLRFPVWSRNTHEQSYDLLLYVANWPEKRARAWCSLLPARAIENLSYCIGVNRTGTDANTSYAGDSAVCDPQGNSIFLPANPDIIHTQTLSYTELASFRKRFPADLDADIFTQL</sequence>
<dbReference type="AlphaFoldDB" id="A0A5N1IHC0"/>
<reference evidence="7 8" key="1">
    <citation type="submission" date="2019-09" db="EMBL/GenBank/DDBJ databases">
        <title>Genome sequence of Adhaeribacter sp. M2.</title>
        <authorList>
            <person name="Srinivasan S."/>
        </authorList>
    </citation>
    <scope>NUCLEOTIDE SEQUENCE [LARGE SCALE GENOMIC DNA]</scope>
    <source>
        <strain evidence="7 8">M2</strain>
    </source>
</reference>
<evidence type="ECO:0000313" key="8">
    <source>
        <dbReference type="Proteomes" id="UP000326570"/>
    </source>
</evidence>
<dbReference type="PANTHER" id="PTHR47799:SF1">
    <property type="entry name" value="OMEGA-AMIDASE YAFV"/>
    <property type="match status" value="1"/>
</dbReference>
<dbReference type="InterPro" id="IPR003010">
    <property type="entry name" value="C-N_Hydrolase"/>
</dbReference>
<comment type="catalytic activity">
    <reaction evidence="4">
        <text>a monoamide of a dicarboxylate + H2O = a dicarboxylate + NH4(+)</text>
        <dbReference type="Rhea" id="RHEA:11716"/>
        <dbReference type="ChEBI" id="CHEBI:15377"/>
        <dbReference type="ChEBI" id="CHEBI:28938"/>
        <dbReference type="ChEBI" id="CHEBI:28965"/>
        <dbReference type="ChEBI" id="CHEBI:77450"/>
        <dbReference type="EC" id="3.5.1.3"/>
    </reaction>
</comment>
<evidence type="ECO:0000256" key="2">
    <source>
        <dbReference type="ARBA" id="ARBA00022801"/>
    </source>
</evidence>
<dbReference type="EC" id="3.5.1.3" evidence="3"/>
<evidence type="ECO:0000256" key="1">
    <source>
        <dbReference type="ARBA" id="ARBA00010613"/>
    </source>
</evidence>
<dbReference type="PANTHER" id="PTHR47799">
    <property type="entry name" value="OMEGA-AMIDASE YAFV"/>
    <property type="match status" value="1"/>
</dbReference>
<organism evidence="7 8">
    <name type="scientific">Adhaeribacter soli</name>
    <dbReference type="NCBI Taxonomy" id="2607655"/>
    <lineage>
        <taxon>Bacteria</taxon>
        <taxon>Pseudomonadati</taxon>
        <taxon>Bacteroidota</taxon>
        <taxon>Cytophagia</taxon>
        <taxon>Cytophagales</taxon>
        <taxon>Hymenobacteraceae</taxon>
        <taxon>Adhaeribacter</taxon>
    </lineage>
</organism>
<dbReference type="InterPro" id="IPR052737">
    <property type="entry name" value="Omega-amidase_YafV"/>
</dbReference>
<evidence type="ECO:0000256" key="4">
    <source>
        <dbReference type="ARBA" id="ARBA00052904"/>
    </source>
</evidence>
<dbReference type="Pfam" id="PF00795">
    <property type="entry name" value="CN_hydrolase"/>
    <property type="match status" value="1"/>
</dbReference>
<keyword evidence="8" id="KW-1185">Reference proteome</keyword>
<comment type="caution">
    <text evidence="7">The sequence shown here is derived from an EMBL/GenBank/DDBJ whole genome shotgun (WGS) entry which is preliminary data.</text>
</comment>
<evidence type="ECO:0000256" key="5">
    <source>
        <dbReference type="ARBA" id="ARBA00072139"/>
    </source>
</evidence>
<dbReference type="InterPro" id="IPR036526">
    <property type="entry name" value="C-N_Hydrolase_sf"/>
</dbReference>
<dbReference type="GO" id="GO:0106008">
    <property type="term" value="F:2-oxoglutaramate amidase activity"/>
    <property type="evidence" value="ECO:0007669"/>
    <property type="project" value="TreeGrafter"/>
</dbReference>
<proteinExistence type="inferred from homology"/>